<name>A0ABZ2CGB6_9BACI</name>
<evidence type="ECO:0000313" key="2">
    <source>
        <dbReference type="EMBL" id="WVX82755.1"/>
    </source>
</evidence>
<protein>
    <submittedName>
        <fullName evidence="2">Competence type IV pilus minor pilin ComGG</fullName>
    </submittedName>
</protein>
<sequence>MVRNQSGFTYPLTLCMLILFSTMLMIYMEQLGVEKRMLTETETVLKQDYYLVSTLNTLEESLAAQGKTGSTGIIEFYDGEVQYVITELTDSLWEIKVHLQTGIDNREFFGAAYYDADLKKIIKWVEKN</sequence>
<keyword evidence="1" id="KW-0812">Transmembrane</keyword>
<dbReference type="InterPro" id="IPR020372">
    <property type="entry name" value="Competence_ComGG"/>
</dbReference>
<reference evidence="2 3" key="1">
    <citation type="submission" date="2023-10" db="EMBL/GenBank/DDBJ databases">
        <title>Niallia locisalis sp.nov. isolated from a salt pond sample.</title>
        <authorList>
            <person name="Li X.-J."/>
            <person name="Dong L."/>
        </authorList>
    </citation>
    <scope>NUCLEOTIDE SEQUENCE [LARGE SCALE GENOMIC DNA]</scope>
    <source>
        <strain evidence="2 3">DSM 29761</strain>
    </source>
</reference>
<evidence type="ECO:0000313" key="3">
    <source>
        <dbReference type="Proteomes" id="UP001357223"/>
    </source>
</evidence>
<keyword evidence="1" id="KW-0472">Membrane</keyword>
<keyword evidence="1" id="KW-1133">Transmembrane helix</keyword>
<organism evidence="2 3">
    <name type="scientific">Niallia oryzisoli</name>
    <dbReference type="NCBI Taxonomy" id="1737571"/>
    <lineage>
        <taxon>Bacteria</taxon>
        <taxon>Bacillati</taxon>
        <taxon>Bacillota</taxon>
        <taxon>Bacilli</taxon>
        <taxon>Bacillales</taxon>
        <taxon>Bacillaceae</taxon>
        <taxon>Niallia</taxon>
    </lineage>
</organism>
<dbReference type="RefSeq" id="WP_338451650.1">
    <property type="nucleotide sequence ID" value="NZ_CP137640.1"/>
</dbReference>
<proteinExistence type="predicted"/>
<dbReference type="Pfam" id="PF14173">
    <property type="entry name" value="ComGG"/>
    <property type="match status" value="1"/>
</dbReference>
<dbReference type="Proteomes" id="UP001357223">
    <property type="component" value="Chromosome"/>
</dbReference>
<gene>
    <name evidence="2" type="primary">comGG</name>
    <name evidence="2" type="ORF">R4Z09_07165</name>
</gene>
<feature type="transmembrane region" description="Helical" evidence="1">
    <location>
        <begin position="6"/>
        <end position="27"/>
    </location>
</feature>
<evidence type="ECO:0000256" key="1">
    <source>
        <dbReference type="SAM" id="Phobius"/>
    </source>
</evidence>
<dbReference type="EMBL" id="CP137640">
    <property type="protein sequence ID" value="WVX82755.1"/>
    <property type="molecule type" value="Genomic_DNA"/>
</dbReference>
<accession>A0ABZ2CGB6</accession>
<keyword evidence="3" id="KW-1185">Reference proteome</keyword>